<feature type="non-terminal residue" evidence="6">
    <location>
        <position position="60"/>
    </location>
</feature>
<dbReference type="AlphaFoldDB" id="S8CLG6"/>
<dbReference type="SMART" id="SM00184">
    <property type="entry name" value="RING"/>
    <property type="match status" value="1"/>
</dbReference>
<proteinExistence type="predicted"/>
<keyword evidence="7" id="KW-1185">Reference proteome</keyword>
<organism evidence="6 7">
    <name type="scientific">Genlisea aurea</name>
    <dbReference type="NCBI Taxonomy" id="192259"/>
    <lineage>
        <taxon>Eukaryota</taxon>
        <taxon>Viridiplantae</taxon>
        <taxon>Streptophyta</taxon>
        <taxon>Embryophyta</taxon>
        <taxon>Tracheophyta</taxon>
        <taxon>Spermatophyta</taxon>
        <taxon>Magnoliopsida</taxon>
        <taxon>eudicotyledons</taxon>
        <taxon>Gunneridae</taxon>
        <taxon>Pentapetalae</taxon>
        <taxon>asterids</taxon>
        <taxon>lamiids</taxon>
        <taxon>Lamiales</taxon>
        <taxon>Lentibulariaceae</taxon>
        <taxon>Genlisea</taxon>
    </lineage>
</organism>
<reference evidence="6 7" key="1">
    <citation type="journal article" date="2013" name="BMC Genomics">
        <title>The miniature genome of a carnivorous plant Genlisea aurea contains a low number of genes and short non-coding sequences.</title>
        <authorList>
            <person name="Leushkin E.V."/>
            <person name="Sutormin R.A."/>
            <person name="Nabieva E.R."/>
            <person name="Penin A.A."/>
            <person name="Kondrashov A.S."/>
            <person name="Logacheva M.D."/>
        </authorList>
    </citation>
    <scope>NUCLEOTIDE SEQUENCE [LARGE SCALE GENOMIC DNA]</scope>
</reference>
<keyword evidence="1" id="KW-0479">Metal-binding</keyword>
<dbReference type="SUPFAM" id="SSF57850">
    <property type="entry name" value="RING/U-box"/>
    <property type="match status" value="1"/>
</dbReference>
<dbReference type="PROSITE" id="PS50089">
    <property type="entry name" value="ZF_RING_2"/>
    <property type="match status" value="1"/>
</dbReference>
<dbReference type="GO" id="GO:0008270">
    <property type="term" value="F:zinc ion binding"/>
    <property type="evidence" value="ECO:0007669"/>
    <property type="project" value="UniProtKB-KW"/>
</dbReference>
<evidence type="ECO:0000313" key="7">
    <source>
        <dbReference type="Proteomes" id="UP000015453"/>
    </source>
</evidence>
<evidence type="ECO:0000256" key="1">
    <source>
        <dbReference type="ARBA" id="ARBA00022723"/>
    </source>
</evidence>
<protein>
    <recommendedName>
        <fullName evidence="5">RING-type domain-containing protein</fullName>
    </recommendedName>
</protein>
<evidence type="ECO:0000256" key="4">
    <source>
        <dbReference type="PROSITE-ProRule" id="PRU00175"/>
    </source>
</evidence>
<keyword evidence="3" id="KW-0862">Zinc</keyword>
<keyword evidence="2 4" id="KW-0863">Zinc-finger</keyword>
<dbReference type="Proteomes" id="UP000015453">
    <property type="component" value="Unassembled WGS sequence"/>
</dbReference>
<sequence length="60" mass="6599">CRLCQKRLKKSVFISGSSLSSHDLSVVAVLVCGHAYHADCLERKTDPENRQDPLCPLCLG</sequence>
<feature type="non-terminal residue" evidence="6">
    <location>
        <position position="1"/>
    </location>
</feature>
<dbReference type="InterPro" id="IPR013083">
    <property type="entry name" value="Znf_RING/FYVE/PHD"/>
</dbReference>
<dbReference type="PANTHER" id="PTHR31150:SF6">
    <property type="entry name" value="ZINC ION BINDING PROTEIN"/>
    <property type="match status" value="1"/>
</dbReference>
<accession>S8CLG6</accession>
<evidence type="ECO:0000259" key="5">
    <source>
        <dbReference type="PROSITE" id="PS50089"/>
    </source>
</evidence>
<evidence type="ECO:0000313" key="6">
    <source>
        <dbReference type="EMBL" id="EPS67585.1"/>
    </source>
</evidence>
<feature type="domain" description="RING-type" evidence="5">
    <location>
        <begin position="1"/>
        <end position="58"/>
    </location>
</feature>
<name>S8CLG6_9LAMI</name>
<dbReference type="PANTHER" id="PTHR31150">
    <property type="entry name" value="EXPRESSED PROTEIN"/>
    <property type="match status" value="1"/>
</dbReference>
<gene>
    <name evidence="6" type="ORF">M569_07191</name>
</gene>
<dbReference type="InterPro" id="IPR001841">
    <property type="entry name" value="Znf_RING"/>
</dbReference>
<evidence type="ECO:0000256" key="3">
    <source>
        <dbReference type="ARBA" id="ARBA00022833"/>
    </source>
</evidence>
<dbReference type="Gene3D" id="3.30.40.10">
    <property type="entry name" value="Zinc/RING finger domain, C3HC4 (zinc finger)"/>
    <property type="match status" value="1"/>
</dbReference>
<comment type="caution">
    <text evidence="6">The sequence shown here is derived from an EMBL/GenBank/DDBJ whole genome shotgun (WGS) entry which is preliminary data.</text>
</comment>
<evidence type="ECO:0000256" key="2">
    <source>
        <dbReference type="ARBA" id="ARBA00022771"/>
    </source>
</evidence>
<dbReference type="InterPro" id="IPR018957">
    <property type="entry name" value="Znf_C3HC4_RING-type"/>
</dbReference>
<dbReference type="EMBL" id="AUSU01003040">
    <property type="protein sequence ID" value="EPS67585.1"/>
    <property type="molecule type" value="Genomic_DNA"/>
</dbReference>
<dbReference type="Pfam" id="PF00097">
    <property type="entry name" value="zf-C3HC4"/>
    <property type="match status" value="1"/>
</dbReference>